<dbReference type="RefSeq" id="WP_153792342.1">
    <property type="nucleotide sequence ID" value="NZ_CP045915.1"/>
</dbReference>
<dbReference type="Gene3D" id="2.30.30.370">
    <property type="entry name" value="FAH"/>
    <property type="match status" value="1"/>
</dbReference>
<dbReference type="Pfam" id="PF10370">
    <property type="entry name" value="Rv2993c-like_N"/>
    <property type="match status" value="1"/>
</dbReference>
<dbReference type="SUPFAM" id="SSF56529">
    <property type="entry name" value="FAH"/>
    <property type="match status" value="1"/>
</dbReference>
<name>A0A5Q2TPX2_9BACI</name>
<evidence type="ECO:0000256" key="1">
    <source>
        <dbReference type="ARBA" id="ARBA00010211"/>
    </source>
</evidence>
<proteinExistence type="inferred from homology"/>
<accession>A0A5Q2TPX2</accession>
<dbReference type="GO" id="GO:0046872">
    <property type="term" value="F:metal ion binding"/>
    <property type="evidence" value="ECO:0007669"/>
    <property type="project" value="UniProtKB-KW"/>
</dbReference>
<evidence type="ECO:0000313" key="6">
    <source>
        <dbReference type="Proteomes" id="UP000339690"/>
    </source>
</evidence>
<comment type="similarity">
    <text evidence="1">Belongs to the FAH family.</text>
</comment>
<evidence type="ECO:0000259" key="4">
    <source>
        <dbReference type="Pfam" id="PF10370"/>
    </source>
</evidence>
<dbReference type="EMBL" id="CP045915">
    <property type="protein sequence ID" value="QGH36167.1"/>
    <property type="molecule type" value="Genomic_DNA"/>
</dbReference>
<evidence type="ECO:0000259" key="3">
    <source>
        <dbReference type="Pfam" id="PF01557"/>
    </source>
</evidence>
<dbReference type="AlphaFoldDB" id="A0A5Q2TPX2"/>
<dbReference type="Proteomes" id="UP000339690">
    <property type="component" value="Chromosome"/>
</dbReference>
<evidence type="ECO:0000256" key="2">
    <source>
        <dbReference type="ARBA" id="ARBA00022723"/>
    </source>
</evidence>
<gene>
    <name evidence="5" type="ORF">GI584_19890</name>
</gene>
<dbReference type="Gene3D" id="3.90.850.10">
    <property type="entry name" value="Fumarylacetoacetase-like, C-terminal domain"/>
    <property type="match status" value="1"/>
</dbReference>
<feature type="domain" description="Rv2993c-like N-terminal" evidence="4">
    <location>
        <begin position="1"/>
        <end position="50"/>
    </location>
</feature>
<reference evidence="5 6" key="1">
    <citation type="submission" date="2019-11" db="EMBL/GenBank/DDBJ databases">
        <title>Gracilibacillus salitolerans sp. nov., a moderate halophile isolated from a saline soil in northwest China.</title>
        <authorList>
            <person name="Gan L."/>
        </authorList>
    </citation>
    <scope>NUCLEOTIDE SEQUENCE [LARGE SCALE GENOMIC DNA]</scope>
    <source>
        <strain evidence="5 6">SCU50</strain>
    </source>
</reference>
<dbReference type="InterPro" id="IPR036663">
    <property type="entry name" value="Fumarylacetoacetase_C_sf"/>
</dbReference>
<keyword evidence="2" id="KW-0479">Metal-binding</keyword>
<organism evidence="5 6">
    <name type="scientific">Gracilibacillus salitolerans</name>
    <dbReference type="NCBI Taxonomy" id="2663022"/>
    <lineage>
        <taxon>Bacteria</taxon>
        <taxon>Bacillati</taxon>
        <taxon>Bacillota</taxon>
        <taxon>Bacilli</taxon>
        <taxon>Bacillales</taxon>
        <taxon>Bacillaceae</taxon>
        <taxon>Gracilibacillus</taxon>
    </lineage>
</organism>
<dbReference type="Pfam" id="PF01557">
    <property type="entry name" value="FAA_hydrolase"/>
    <property type="match status" value="1"/>
</dbReference>
<sequence>MKFLRYEYHHDISSGVLSQGEVKKISGDYLGTWTYTGDSYSLEEVKLLSPISPNKIIGIGANFVQELAELPKEPADIPVFFFKPSTSVIGPKDEIIIPQGINEVKFESELAIVIGKTCKHIQADNALDYVFGYTIGNDITAPQFFREDGHWTIGKAFDTFTPIGPFIETDIELSALYVKSEVNGIEKQNSSTNLMIMSVKEIIAYLSNVMTLLPGDVILTGSPIGAEFVGAGNIIECKIDEIGILQNTVIKS</sequence>
<dbReference type="InterPro" id="IPR051121">
    <property type="entry name" value="FAH"/>
</dbReference>
<dbReference type="KEGG" id="grc:GI584_19890"/>
<dbReference type="InterPro" id="IPR011234">
    <property type="entry name" value="Fumarylacetoacetase-like_C"/>
</dbReference>
<keyword evidence="6" id="KW-1185">Reference proteome</keyword>
<dbReference type="GO" id="GO:0044281">
    <property type="term" value="P:small molecule metabolic process"/>
    <property type="evidence" value="ECO:0007669"/>
    <property type="project" value="UniProtKB-ARBA"/>
</dbReference>
<feature type="domain" description="Fumarylacetoacetase-like C-terminal" evidence="3">
    <location>
        <begin position="55"/>
        <end position="249"/>
    </location>
</feature>
<evidence type="ECO:0000313" key="5">
    <source>
        <dbReference type="EMBL" id="QGH36167.1"/>
    </source>
</evidence>
<protein>
    <submittedName>
        <fullName evidence="5">DUF2437 domain-containing protein</fullName>
    </submittedName>
</protein>
<dbReference type="InterPro" id="IPR018833">
    <property type="entry name" value="Rv2993c-like_N"/>
</dbReference>
<dbReference type="PANTHER" id="PTHR42796:SF4">
    <property type="entry name" value="FUMARYLACETOACETATE HYDROLASE DOMAIN-CONTAINING PROTEIN 2A"/>
    <property type="match status" value="1"/>
</dbReference>
<dbReference type="PANTHER" id="PTHR42796">
    <property type="entry name" value="FUMARYLACETOACETATE HYDROLASE DOMAIN-CONTAINING PROTEIN 2A-RELATED"/>
    <property type="match status" value="1"/>
</dbReference>
<dbReference type="GO" id="GO:0003824">
    <property type="term" value="F:catalytic activity"/>
    <property type="evidence" value="ECO:0007669"/>
    <property type="project" value="InterPro"/>
</dbReference>